<evidence type="ECO:0000313" key="3">
    <source>
        <dbReference type="Proteomes" id="UP000604046"/>
    </source>
</evidence>
<name>A0A812HXI3_9DINO</name>
<dbReference type="AlphaFoldDB" id="A0A812HXI3"/>
<feature type="compositionally biased region" description="Low complexity" evidence="1">
    <location>
        <begin position="117"/>
        <end position="128"/>
    </location>
</feature>
<accession>A0A812HXI3</accession>
<organism evidence="2 3">
    <name type="scientific">Symbiodinium natans</name>
    <dbReference type="NCBI Taxonomy" id="878477"/>
    <lineage>
        <taxon>Eukaryota</taxon>
        <taxon>Sar</taxon>
        <taxon>Alveolata</taxon>
        <taxon>Dinophyceae</taxon>
        <taxon>Suessiales</taxon>
        <taxon>Symbiodiniaceae</taxon>
        <taxon>Symbiodinium</taxon>
    </lineage>
</organism>
<dbReference type="Proteomes" id="UP000604046">
    <property type="component" value="Unassembled WGS sequence"/>
</dbReference>
<dbReference type="EMBL" id="CAJNDS010000116">
    <property type="protein sequence ID" value="CAE6963957.1"/>
    <property type="molecule type" value="Genomic_DNA"/>
</dbReference>
<proteinExistence type="predicted"/>
<evidence type="ECO:0000256" key="1">
    <source>
        <dbReference type="SAM" id="MobiDB-lite"/>
    </source>
</evidence>
<feature type="compositionally biased region" description="Basic and acidic residues" evidence="1">
    <location>
        <begin position="171"/>
        <end position="183"/>
    </location>
</feature>
<evidence type="ECO:0000313" key="2">
    <source>
        <dbReference type="EMBL" id="CAE6963957.1"/>
    </source>
</evidence>
<feature type="region of interest" description="Disordered" evidence="1">
    <location>
        <begin position="100"/>
        <end position="128"/>
    </location>
</feature>
<keyword evidence="3" id="KW-1185">Reference proteome</keyword>
<feature type="region of interest" description="Disordered" evidence="1">
    <location>
        <begin position="163"/>
        <end position="183"/>
    </location>
</feature>
<dbReference type="OrthoDB" id="10541639at2759"/>
<feature type="compositionally biased region" description="Basic and acidic residues" evidence="1">
    <location>
        <begin position="24"/>
        <end position="44"/>
    </location>
</feature>
<gene>
    <name evidence="2" type="primary">Ttn</name>
    <name evidence="2" type="ORF">SNAT2548_LOCUS2093</name>
</gene>
<reference evidence="2" key="1">
    <citation type="submission" date="2021-02" db="EMBL/GenBank/DDBJ databases">
        <authorList>
            <person name="Dougan E. K."/>
            <person name="Rhodes N."/>
            <person name="Thang M."/>
            <person name="Chan C."/>
        </authorList>
    </citation>
    <scope>NUCLEOTIDE SEQUENCE</scope>
</reference>
<protein>
    <submittedName>
        <fullName evidence="2">Ttn protein</fullName>
    </submittedName>
</protein>
<comment type="caution">
    <text evidence="2">The sequence shown here is derived from an EMBL/GenBank/DDBJ whole genome shotgun (WGS) entry which is preliminary data.</text>
</comment>
<feature type="region of interest" description="Disordered" evidence="1">
    <location>
        <begin position="1"/>
        <end position="74"/>
    </location>
</feature>
<feature type="compositionally biased region" description="Pro residues" evidence="1">
    <location>
        <begin position="62"/>
        <end position="74"/>
    </location>
</feature>
<sequence>MSAAMRADWRASDSFDGSDGAQTDEEHFWEDPKRRGMPSPEKDQSQAQVDQLPVDVPYSLWPSPPTPPMPPMPPPTPVFLMQCPCYGCWDPASLAPCDSCDSTSISASTSPSPPSPSSTASTGSAQAKAAGTLKHPHCRPCNKQSKCKQLQCKYCHHPSHVGPGCSRGQRRRDSAARRARGPDETFQKLEKEAKKLVRMAWQHELLVEVVRGLGEQAMRMKGRQKTQQFEGRSPEKWLIGRLAYLGVDDDRESMLRALQEAQKVFESSTST</sequence>